<evidence type="ECO:0000256" key="3">
    <source>
        <dbReference type="ARBA" id="ARBA00022989"/>
    </source>
</evidence>
<feature type="transmembrane region" description="Helical" evidence="5">
    <location>
        <begin position="200"/>
        <end position="222"/>
    </location>
</feature>
<dbReference type="RefSeq" id="WP_193928042.1">
    <property type="nucleotide sequence ID" value="NZ_JADEYC010000014.1"/>
</dbReference>
<dbReference type="Proteomes" id="UP000598360">
    <property type="component" value="Unassembled WGS sequence"/>
</dbReference>
<feature type="transmembrane region" description="Helical" evidence="5">
    <location>
        <begin position="341"/>
        <end position="359"/>
    </location>
</feature>
<dbReference type="PIRSF" id="PIRSF006060">
    <property type="entry name" value="AA_transporter"/>
    <property type="match status" value="1"/>
</dbReference>
<comment type="caution">
    <text evidence="7">The sequence shown here is derived from an EMBL/GenBank/DDBJ whole genome shotgun (WGS) entry which is preliminary data.</text>
</comment>
<feature type="transmembrane region" description="Helical" evidence="5">
    <location>
        <begin position="12"/>
        <end position="34"/>
    </location>
</feature>
<dbReference type="GO" id="GO:0016020">
    <property type="term" value="C:membrane"/>
    <property type="evidence" value="ECO:0007669"/>
    <property type="project" value="UniProtKB-SubCell"/>
</dbReference>
<dbReference type="EMBL" id="JADEYC010000014">
    <property type="protein sequence ID" value="MBE9374601.1"/>
    <property type="molecule type" value="Genomic_DNA"/>
</dbReference>
<dbReference type="Pfam" id="PF00324">
    <property type="entry name" value="AA_permease"/>
    <property type="match status" value="1"/>
</dbReference>
<evidence type="ECO:0000313" key="8">
    <source>
        <dbReference type="Proteomes" id="UP000598360"/>
    </source>
</evidence>
<feature type="transmembrane region" description="Helical" evidence="5">
    <location>
        <begin position="160"/>
        <end position="180"/>
    </location>
</feature>
<evidence type="ECO:0000256" key="4">
    <source>
        <dbReference type="ARBA" id="ARBA00023136"/>
    </source>
</evidence>
<protein>
    <submittedName>
        <fullName evidence="7">APC family permease</fullName>
    </submittedName>
</protein>
<name>A0A929FXE9_9PSEU</name>
<feature type="transmembrane region" description="Helical" evidence="5">
    <location>
        <begin position="90"/>
        <end position="111"/>
    </location>
</feature>
<gene>
    <name evidence="7" type="ORF">IQ251_09090</name>
</gene>
<feature type="transmembrane region" description="Helical" evidence="5">
    <location>
        <begin position="234"/>
        <end position="254"/>
    </location>
</feature>
<dbReference type="AlphaFoldDB" id="A0A929FXE9"/>
<keyword evidence="3 5" id="KW-1133">Transmembrane helix</keyword>
<dbReference type="GO" id="GO:0055085">
    <property type="term" value="P:transmembrane transport"/>
    <property type="evidence" value="ECO:0007669"/>
    <property type="project" value="InterPro"/>
</dbReference>
<dbReference type="PANTHER" id="PTHR42770:SF16">
    <property type="entry name" value="AMINO ACID PERMEASE"/>
    <property type="match status" value="1"/>
</dbReference>
<reference evidence="7" key="1">
    <citation type="submission" date="2020-10" db="EMBL/GenBank/DDBJ databases">
        <title>Diversity and distribution of actinomycetes associated with coral in the coast of Hainan.</title>
        <authorList>
            <person name="Li F."/>
        </authorList>
    </citation>
    <scope>NUCLEOTIDE SEQUENCE</scope>
    <source>
        <strain evidence="7">HNM0983</strain>
    </source>
</reference>
<evidence type="ECO:0000256" key="5">
    <source>
        <dbReference type="SAM" id="Phobius"/>
    </source>
</evidence>
<feature type="transmembrane region" description="Helical" evidence="5">
    <location>
        <begin position="405"/>
        <end position="423"/>
    </location>
</feature>
<comment type="subcellular location">
    <subcellularLocation>
        <location evidence="1">Membrane</location>
        <topology evidence="1">Multi-pass membrane protein</topology>
    </subcellularLocation>
</comment>
<feature type="transmembrane region" description="Helical" evidence="5">
    <location>
        <begin position="131"/>
        <end position="148"/>
    </location>
</feature>
<evidence type="ECO:0000313" key="7">
    <source>
        <dbReference type="EMBL" id="MBE9374601.1"/>
    </source>
</evidence>
<keyword evidence="2 5" id="KW-0812">Transmembrane</keyword>
<feature type="transmembrane region" description="Helical" evidence="5">
    <location>
        <begin position="46"/>
        <end position="69"/>
    </location>
</feature>
<keyword evidence="8" id="KW-1185">Reference proteome</keyword>
<dbReference type="Gene3D" id="1.20.1740.10">
    <property type="entry name" value="Amino acid/polyamine transporter I"/>
    <property type="match status" value="1"/>
</dbReference>
<sequence length="472" mass="48390">MRTGARPRLSGRLGTASIVFMVLAAAAPLTVIGGNVPLAIGLGNGAGAPVGFLIAAAVLLIFSVGFVAMTPHVTRPGAFSAYVQRGLGEVPGGGTAFLALAAYTAIQAGIWGYLGGAASGFLQHHLGAAPPWWACSAVLLVLVGVLGYRRIELSSKVLGVALVCELGIVLVLDAAILAGGGASGISGASFTPAEIGSGPLGIAVLFSITGFIGFEATAVFRHEVRDPDRSIPRATYTAVLIIGLFYALSSWSIVEGWGVAAVRERARQSPDDLMLATAERYLGPVAGDVLQVLLLTSLVACVLSFHNVLARYQFALAGRGSLPAALGRVHPRHGSPATSSLVQTATAAALIALFAVLGLDPLTEIFGSMAGVATLGVVLLMLLTSVAALVFFARERPAGTGRVRRLTPAAAIAVLLVALWLVVSHFPLVADSSVAAAYGLGAIPVLAFGLGCLLTYRQLTARARRRPAPPDR</sequence>
<feature type="transmembrane region" description="Helical" evidence="5">
    <location>
        <begin position="289"/>
        <end position="309"/>
    </location>
</feature>
<dbReference type="PANTHER" id="PTHR42770">
    <property type="entry name" value="AMINO ACID TRANSPORTER-RELATED"/>
    <property type="match status" value="1"/>
</dbReference>
<feature type="transmembrane region" description="Helical" evidence="5">
    <location>
        <begin position="435"/>
        <end position="456"/>
    </location>
</feature>
<evidence type="ECO:0000256" key="2">
    <source>
        <dbReference type="ARBA" id="ARBA00022692"/>
    </source>
</evidence>
<feature type="transmembrane region" description="Helical" evidence="5">
    <location>
        <begin position="365"/>
        <end position="393"/>
    </location>
</feature>
<dbReference type="InterPro" id="IPR004841">
    <property type="entry name" value="AA-permease/SLC12A_dom"/>
</dbReference>
<feature type="domain" description="Amino acid permease/ SLC12A" evidence="6">
    <location>
        <begin position="19"/>
        <end position="423"/>
    </location>
</feature>
<organism evidence="7 8">
    <name type="scientific">Saccharopolyspora montiporae</name>
    <dbReference type="NCBI Taxonomy" id="2781240"/>
    <lineage>
        <taxon>Bacteria</taxon>
        <taxon>Bacillati</taxon>
        <taxon>Actinomycetota</taxon>
        <taxon>Actinomycetes</taxon>
        <taxon>Pseudonocardiales</taxon>
        <taxon>Pseudonocardiaceae</taxon>
        <taxon>Saccharopolyspora</taxon>
    </lineage>
</organism>
<accession>A0A929FXE9</accession>
<evidence type="ECO:0000259" key="6">
    <source>
        <dbReference type="Pfam" id="PF00324"/>
    </source>
</evidence>
<keyword evidence="4 5" id="KW-0472">Membrane</keyword>
<dbReference type="InterPro" id="IPR050367">
    <property type="entry name" value="APC_superfamily"/>
</dbReference>
<proteinExistence type="predicted"/>
<evidence type="ECO:0000256" key="1">
    <source>
        <dbReference type="ARBA" id="ARBA00004141"/>
    </source>
</evidence>